<evidence type="ECO:0000313" key="4">
    <source>
        <dbReference type="Proteomes" id="UP000515123"/>
    </source>
</evidence>
<dbReference type="RefSeq" id="XP_020086301.1">
    <property type="nucleotide sequence ID" value="XM_020230712.1"/>
</dbReference>
<gene>
    <name evidence="5" type="primary">LOC109708846</name>
    <name evidence="2" type="ORF">ACMD2_02517</name>
</gene>
<reference evidence="2 3" key="1">
    <citation type="journal article" date="2016" name="DNA Res.">
        <title>The draft genome of MD-2 pineapple using hybrid error correction of long reads.</title>
        <authorList>
            <person name="Redwan R.M."/>
            <person name="Saidin A."/>
            <person name="Kumar S.V."/>
        </authorList>
    </citation>
    <scope>NUCLEOTIDE SEQUENCE [LARGE SCALE GENOMIC DNA]</scope>
    <source>
        <strain evidence="3">cv. MD2</strain>
        <tissue evidence="2">Leaf</tissue>
    </source>
</reference>
<dbReference type="InterPro" id="IPR036249">
    <property type="entry name" value="Thioredoxin-like_sf"/>
</dbReference>
<dbReference type="GO" id="GO:0004144">
    <property type="term" value="F:diacylglycerol O-acyltransferase activity"/>
    <property type="evidence" value="ECO:0007669"/>
    <property type="project" value="EnsemblPlants"/>
</dbReference>
<dbReference type="STRING" id="4615.A0A199V9R4"/>
<dbReference type="AlphaFoldDB" id="A0A199V9R4"/>
<dbReference type="Gene3D" id="3.40.30.10">
    <property type="entry name" value="Glutaredoxin"/>
    <property type="match status" value="1"/>
</dbReference>
<keyword evidence="4" id="KW-1185">Reference proteome</keyword>
<feature type="region of interest" description="Disordered" evidence="1">
    <location>
        <begin position="137"/>
        <end position="175"/>
    </location>
</feature>
<reference evidence="5" key="2">
    <citation type="submission" date="2025-04" db="UniProtKB">
        <authorList>
            <consortium name="RefSeq"/>
        </authorList>
    </citation>
    <scope>IDENTIFICATION</scope>
    <source>
        <tissue evidence="5">Leaf</tissue>
    </source>
</reference>
<dbReference type="Gramene" id="Aco022109.1.mrna1">
    <property type="protein sequence ID" value="Aco022109.1.mrna1"/>
    <property type="gene ID" value="Aco022109.1.path1"/>
</dbReference>
<sequence length="335" mass="35684">MEISGAVVIRRSPIVSGAGIRRGLADPSLFSGRTVAGSGRRLRVPARRPSGSSGGFFDEGHLKYYVSPARCGERKKEEKKRAKLVKGLRKDLAALHSMGFGVGIEEAVAGAGEVKSKMISEAAELLLTQLNQMRAQEKEMKKKRKEEKKAAMKSTKMKGCADDDDSSCSSSESSDSECEETVSMSTCKTASAIVPHPQSVVTVVPTVNSLCNAQPQTKPITSKHALECCGESNVAVEKPIDSKIEVCMGGKCKRSGALELMKEFEREVGIEGAVVGCKCMGKCKDGPNVRVLNHNAEVGSLKVSKNPLCIGVGLEDVGTIVANFFSEKDVGLMTA</sequence>
<organism evidence="2 3">
    <name type="scientific">Ananas comosus</name>
    <name type="common">Pineapple</name>
    <name type="synonym">Ananas ananas</name>
    <dbReference type="NCBI Taxonomy" id="4615"/>
    <lineage>
        <taxon>Eukaryota</taxon>
        <taxon>Viridiplantae</taxon>
        <taxon>Streptophyta</taxon>
        <taxon>Embryophyta</taxon>
        <taxon>Tracheophyta</taxon>
        <taxon>Spermatophyta</taxon>
        <taxon>Magnoliopsida</taxon>
        <taxon>Liliopsida</taxon>
        <taxon>Poales</taxon>
        <taxon>Bromeliaceae</taxon>
        <taxon>Bromelioideae</taxon>
        <taxon>Ananas</taxon>
    </lineage>
</organism>
<dbReference type="Proteomes" id="UP000092600">
    <property type="component" value="Unassembled WGS sequence"/>
</dbReference>
<dbReference type="OrthoDB" id="913780at2759"/>
<evidence type="ECO:0000313" key="2">
    <source>
        <dbReference type="EMBL" id="OAY73535.1"/>
    </source>
</evidence>
<protein>
    <submittedName>
        <fullName evidence="5">Uncharacterized protein LOC109708846</fullName>
    </submittedName>
</protein>
<dbReference type="GeneID" id="109708846"/>
<name>A0A199V9R4_ANACO</name>
<dbReference type="GO" id="GO:0019432">
    <property type="term" value="P:triglyceride biosynthetic process"/>
    <property type="evidence" value="ECO:0007669"/>
    <property type="project" value="EnsemblPlants"/>
</dbReference>
<evidence type="ECO:0000313" key="5">
    <source>
        <dbReference type="RefSeq" id="XP_020086301.1"/>
    </source>
</evidence>
<dbReference type="EMBL" id="LSRQ01002666">
    <property type="protein sequence ID" value="OAY73535.1"/>
    <property type="molecule type" value="Genomic_DNA"/>
</dbReference>
<dbReference type="CDD" id="cd02980">
    <property type="entry name" value="TRX_Fd_family"/>
    <property type="match status" value="1"/>
</dbReference>
<accession>A0A199V9R4</accession>
<dbReference type="Proteomes" id="UP000515123">
    <property type="component" value="Linkage group 4"/>
</dbReference>
<dbReference type="SUPFAM" id="SSF52833">
    <property type="entry name" value="Thioredoxin-like"/>
    <property type="match status" value="1"/>
</dbReference>
<evidence type="ECO:0000313" key="3">
    <source>
        <dbReference type="Proteomes" id="UP000092600"/>
    </source>
</evidence>
<proteinExistence type="predicted"/>
<dbReference type="GO" id="GO:0005829">
    <property type="term" value="C:cytosol"/>
    <property type="evidence" value="ECO:0007669"/>
    <property type="project" value="EnsemblPlants"/>
</dbReference>
<evidence type="ECO:0000256" key="1">
    <source>
        <dbReference type="SAM" id="MobiDB-lite"/>
    </source>
</evidence>